<dbReference type="Pfam" id="PF12833">
    <property type="entry name" value="HTH_18"/>
    <property type="match status" value="1"/>
</dbReference>
<proteinExistence type="predicted"/>
<dbReference type="PANTHER" id="PTHR30146:SF24">
    <property type="entry name" value="XYLOSE OPERON REGULATORY PROTEIN"/>
    <property type="match status" value="1"/>
</dbReference>
<gene>
    <name evidence="5" type="ORF">RZN69_20645</name>
</gene>
<protein>
    <submittedName>
        <fullName evidence="5">DNA-binding transcriptional regulator</fullName>
    </submittedName>
</protein>
<dbReference type="SUPFAM" id="SSF53822">
    <property type="entry name" value="Periplasmic binding protein-like I"/>
    <property type="match status" value="1"/>
</dbReference>
<dbReference type="CDD" id="cd01543">
    <property type="entry name" value="PBP1_XylR"/>
    <property type="match status" value="1"/>
</dbReference>
<keyword evidence="1" id="KW-0805">Transcription regulation</keyword>
<dbReference type="RefSeq" id="WP_317833368.1">
    <property type="nucleotide sequence ID" value="NZ_CP136920.1"/>
</dbReference>
<evidence type="ECO:0000259" key="4">
    <source>
        <dbReference type="PROSITE" id="PS01124"/>
    </source>
</evidence>
<dbReference type="InterPro" id="IPR028082">
    <property type="entry name" value="Peripla_BP_I"/>
</dbReference>
<dbReference type="SUPFAM" id="SSF46689">
    <property type="entry name" value="Homeodomain-like"/>
    <property type="match status" value="1"/>
</dbReference>
<dbReference type="Gene3D" id="3.40.50.2300">
    <property type="match status" value="2"/>
</dbReference>
<evidence type="ECO:0000313" key="5">
    <source>
        <dbReference type="EMBL" id="WOO41036.1"/>
    </source>
</evidence>
<reference evidence="5 6" key="1">
    <citation type="submission" date="2023-10" db="EMBL/GenBank/DDBJ databases">
        <title>Rubellicoccus peritrichatus gen. nov., sp. nov., isolated from an algae of coral reef tank.</title>
        <authorList>
            <person name="Luo J."/>
        </authorList>
    </citation>
    <scope>NUCLEOTIDE SEQUENCE [LARGE SCALE GENOMIC DNA]</scope>
    <source>
        <strain evidence="5 6">CR14</strain>
    </source>
</reference>
<dbReference type="AlphaFoldDB" id="A0AAQ3L8Z7"/>
<dbReference type="PROSITE" id="PS01124">
    <property type="entry name" value="HTH_ARAC_FAMILY_2"/>
    <property type="match status" value="1"/>
</dbReference>
<dbReference type="InterPro" id="IPR018060">
    <property type="entry name" value="HTH_AraC"/>
</dbReference>
<dbReference type="InterPro" id="IPR009057">
    <property type="entry name" value="Homeodomain-like_sf"/>
</dbReference>
<dbReference type="SMART" id="SM00342">
    <property type="entry name" value="HTH_ARAC"/>
    <property type="match status" value="1"/>
</dbReference>
<keyword evidence="6" id="KW-1185">Reference proteome</keyword>
<dbReference type="GO" id="GO:0003700">
    <property type="term" value="F:DNA-binding transcription factor activity"/>
    <property type="evidence" value="ECO:0007669"/>
    <property type="project" value="InterPro"/>
</dbReference>
<dbReference type="Proteomes" id="UP001304300">
    <property type="component" value="Chromosome"/>
</dbReference>
<dbReference type="PANTHER" id="PTHR30146">
    <property type="entry name" value="LACI-RELATED TRANSCRIPTIONAL REPRESSOR"/>
    <property type="match status" value="1"/>
</dbReference>
<evidence type="ECO:0000256" key="1">
    <source>
        <dbReference type="ARBA" id="ARBA00023015"/>
    </source>
</evidence>
<keyword evidence="2 5" id="KW-0238">DNA-binding</keyword>
<dbReference type="GO" id="GO:0000976">
    <property type="term" value="F:transcription cis-regulatory region binding"/>
    <property type="evidence" value="ECO:0007669"/>
    <property type="project" value="TreeGrafter"/>
</dbReference>
<accession>A0AAQ3L8Z7</accession>
<name>A0AAQ3L8Z7_9BACT</name>
<evidence type="ECO:0000256" key="2">
    <source>
        <dbReference type="ARBA" id="ARBA00023125"/>
    </source>
</evidence>
<dbReference type="EMBL" id="CP136920">
    <property type="protein sequence ID" value="WOO41036.1"/>
    <property type="molecule type" value="Genomic_DNA"/>
</dbReference>
<keyword evidence="3" id="KW-0804">Transcription</keyword>
<sequence>MKDLKKYQIALALLDREIAYHRRKLLGIIDYFSRQIGCFLAYNNELLPFLSLKELEDWNGDGIITEIYTQEEAAFFESLGIPYVNTSTYDISPNAHSVSPNNRMIGRLGAEHLLDSDIDSFAFVGPLHLKVAKSRYIGFAEFLEKKGSACDISLSECITIKDKDLYVPRKTYAPEVFYDAIKQLRKPVGIMASTDKIGISIMIACRQLGLRSPEDVALIGVDNDEIYSHLSFVGMTSIKPNSWEIGYEAAKRLHRLLKGEKVKPERVLIPPGEIVQRDSTDRIRSKYPVIAHALRFIRNHASEDIDVNSVVDLLPASRRWLELKFNEEVGHGISQEIRRVRLEHAKKLFKNKKLSLEKIARETGFNTVERLNFAFEKNCGQSAKEYRSKSSKN</sequence>
<dbReference type="InterPro" id="IPR046335">
    <property type="entry name" value="LacI/GalR-like_sensor"/>
</dbReference>
<dbReference type="KEGG" id="puo:RZN69_20645"/>
<dbReference type="Pfam" id="PF13377">
    <property type="entry name" value="Peripla_BP_3"/>
    <property type="match status" value="1"/>
</dbReference>
<feature type="domain" description="HTH araC/xylS-type" evidence="4">
    <location>
        <begin position="291"/>
        <end position="389"/>
    </location>
</feature>
<evidence type="ECO:0000313" key="6">
    <source>
        <dbReference type="Proteomes" id="UP001304300"/>
    </source>
</evidence>
<dbReference type="Gene3D" id="1.10.10.60">
    <property type="entry name" value="Homeodomain-like"/>
    <property type="match status" value="1"/>
</dbReference>
<organism evidence="5 6">
    <name type="scientific">Rubellicoccus peritrichatus</name>
    <dbReference type="NCBI Taxonomy" id="3080537"/>
    <lineage>
        <taxon>Bacteria</taxon>
        <taxon>Pseudomonadati</taxon>
        <taxon>Verrucomicrobiota</taxon>
        <taxon>Opitutia</taxon>
        <taxon>Puniceicoccales</taxon>
        <taxon>Cerasicoccaceae</taxon>
        <taxon>Rubellicoccus</taxon>
    </lineage>
</organism>
<evidence type="ECO:0000256" key="3">
    <source>
        <dbReference type="ARBA" id="ARBA00023163"/>
    </source>
</evidence>